<organism evidence="3">
    <name type="scientific">Hydrodictyon reticulatum</name>
    <name type="common">Water net</name>
    <name type="synonym">Conferva reticulatum</name>
    <dbReference type="NCBI Taxonomy" id="3107"/>
    <lineage>
        <taxon>Eukaryota</taxon>
        <taxon>Viridiplantae</taxon>
        <taxon>Chlorophyta</taxon>
        <taxon>core chlorophytes</taxon>
        <taxon>Chlorophyceae</taxon>
        <taxon>CS clade</taxon>
        <taxon>Sphaeropleales</taxon>
        <taxon>Hydrodictyaceae</taxon>
        <taxon>Hydrodictyon</taxon>
    </lineage>
</organism>
<gene>
    <name evidence="3" type="primary">orf192</name>
</gene>
<dbReference type="RefSeq" id="YP_009364120.1">
    <property type="nucleotide sequence ID" value="NC_034655.1"/>
</dbReference>
<feature type="compositionally biased region" description="Basic residues" evidence="1">
    <location>
        <begin position="1"/>
        <end position="14"/>
    </location>
</feature>
<dbReference type="EMBL" id="KY114065">
    <property type="protein sequence ID" value="AQU64547.1"/>
    <property type="molecule type" value="Genomic_DNA"/>
</dbReference>
<keyword evidence="3" id="KW-0150">Chloroplast</keyword>
<keyword evidence="2" id="KW-0472">Membrane</keyword>
<keyword evidence="2" id="KW-1133">Transmembrane helix</keyword>
<evidence type="ECO:0000256" key="1">
    <source>
        <dbReference type="SAM" id="MobiDB-lite"/>
    </source>
</evidence>
<dbReference type="GeneID" id="32880237"/>
<feature type="transmembrane region" description="Helical" evidence="2">
    <location>
        <begin position="71"/>
        <end position="90"/>
    </location>
</feature>
<sequence>MPPLLHSHRLRRSERKSEGEAKEQRAANVKRRCSRSFSALHSQSNEASVLWAFALLRVASASLKRMHANSCFFALLLHSASSLCFFALLLRSASSLCFFALLLRSASSLCFFALLLRMHLLLRFFALASAEPMPPLLRFFASASAETTPLLRGRRKGEGRSRCNAQQCRAEKHHSRDKGVLEIKIILFFIL</sequence>
<evidence type="ECO:0000313" key="3">
    <source>
        <dbReference type="EMBL" id="AQU64547.1"/>
    </source>
</evidence>
<proteinExistence type="predicted"/>
<keyword evidence="2" id="KW-0812">Transmembrane</keyword>
<geneLocation type="chloroplast" evidence="3"/>
<accession>A0A1W5RNY5</accession>
<keyword evidence="3" id="KW-0934">Plastid</keyword>
<protein>
    <recommendedName>
        <fullName evidence="4">Transmembrane protein</fullName>
    </recommendedName>
</protein>
<name>A0A1W5RNY5_HYDRE</name>
<evidence type="ECO:0008006" key="4">
    <source>
        <dbReference type="Google" id="ProtNLM"/>
    </source>
</evidence>
<feature type="transmembrane region" description="Helical" evidence="2">
    <location>
        <begin position="96"/>
        <end position="116"/>
    </location>
</feature>
<reference evidence="3" key="1">
    <citation type="journal article" date="2017" name="PeerJ">
        <title>lastomes of the green algae Hydrodictyon reticulatum and Pediastrum duplex (Sphaeropleales, Chlorophyceae).</title>
        <authorList>
            <person name="McManus H.A."/>
            <person name="Sanchez D."/>
            <person name="Karol K.G."/>
        </authorList>
    </citation>
    <scope>NUCLEOTIDE SEQUENCE</scope>
</reference>
<evidence type="ECO:0000256" key="2">
    <source>
        <dbReference type="SAM" id="Phobius"/>
    </source>
</evidence>
<feature type="region of interest" description="Disordered" evidence="1">
    <location>
        <begin position="1"/>
        <end position="25"/>
    </location>
</feature>
<dbReference type="AlphaFoldDB" id="A0A1W5RNY5"/>
<feature type="compositionally biased region" description="Basic and acidic residues" evidence="1">
    <location>
        <begin position="15"/>
        <end position="25"/>
    </location>
</feature>